<gene>
    <name evidence="1" type="ORF">CP523_02580</name>
    <name evidence="2" type="ORF">NH397_10915</name>
</gene>
<sequence>MGFRIVNGSLYPVDNLQAPIQNDKNRELNSKNSTFKNILDKTIGNSFTYTLSKHAVERLKYIDFSNKDMKAIEKGFQMAEKKGAKNCVMIYKDTALIASVQNKTVITAVEKERAKENVFTNIDSVVIL</sequence>
<dbReference type="AlphaFoldDB" id="A0A9N7JJV3"/>
<dbReference type="EMBL" id="CP023671">
    <property type="protein sequence ID" value="AYE33425.1"/>
    <property type="molecule type" value="Genomic_DNA"/>
</dbReference>
<reference evidence="1 3" key="1">
    <citation type="submission" date="2017-09" db="EMBL/GenBank/DDBJ databases">
        <authorList>
            <person name="Thomas P."/>
            <person name="Seyboldt C."/>
        </authorList>
    </citation>
    <scope>NUCLEOTIDE SEQUENCE [LARGE SCALE GENOMIC DNA]</scope>
    <source>
        <strain evidence="1 3">DSM 7534</strain>
    </source>
</reference>
<dbReference type="OrthoDB" id="165650at2"/>
<evidence type="ECO:0000313" key="2">
    <source>
        <dbReference type="EMBL" id="USS00004.1"/>
    </source>
</evidence>
<keyword evidence="1" id="KW-0966">Cell projection</keyword>
<name>A0A9N7JJV3_CLOSE</name>
<evidence type="ECO:0000313" key="3">
    <source>
        <dbReference type="Proteomes" id="UP000280586"/>
    </source>
</evidence>
<reference evidence="2" key="2">
    <citation type="submission" date="2022-06" db="EMBL/GenBank/DDBJ databases">
        <authorList>
            <person name="Holder M.E."/>
            <person name="Ajami N.J."/>
            <person name="Petrosino J.F."/>
        </authorList>
    </citation>
    <scope>NUCLEOTIDE SEQUENCE</scope>
    <source>
        <strain evidence="2">RMA 8861</strain>
    </source>
</reference>
<dbReference type="NCBIfam" id="TIGR02530">
    <property type="entry name" value="flg_new"/>
    <property type="match status" value="1"/>
</dbReference>
<proteinExistence type="predicted"/>
<protein>
    <submittedName>
        <fullName evidence="1">Flagellar biosynthesis protein</fullName>
    </submittedName>
</protein>
<dbReference type="GeneID" id="303559563"/>
<keyword evidence="1" id="KW-0282">Flagellum</keyword>
<accession>A0A9N7JJV3</accession>
<dbReference type="KEGG" id="csep:CP523_02580"/>
<evidence type="ECO:0000313" key="1">
    <source>
        <dbReference type="EMBL" id="AYE33425.1"/>
    </source>
</evidence>
<dbReference type="Proteomes" id="UP001055437">
    <property type="component" value="Chromosome"/>
</dbReference>
<dbReference type="Pfam" id="PF12611">
    <property type="entry name" value="Flagellar_put"/>
    <property type="match status" value="1"/>
</dbReference>
<keyword evidence="4" id="KW-1185">Reference proteome</keyword>
<dbReference type="EMBL" id="CP099799">
    <property type="protein sequence ID" value="USS00004.1"/>
    <property type="molecule type" value="Genomic_DNA"/>
</dbReference>
<keyword evidence="1" id="KW-0969">Cilium</keyword>
<evidence type="ECO:0000313" key="4">
    <source>
        <dbReference type="Proteomes" id="UP001055437"/>
    </source>
</evidence>
<dbReference type="RefSeq" id="WP_066673921.1">
    <property type="nucleotide sequence ID" value="NZ_CABMIZ010000003.1"/>
</dbReference>
<dbReference type="InterPro" id="IPR013367">
    <property type="entry name" value="Flagellar_put"/>
</dbReference>
<dbReference type="Proteomes" id="UP000280586">
    <property type="component" value="Chromosome"/>
</dbReference>
<organism evidence="1 3">
    <name type="scientific">Clostridium septicum</name>
    <dbReference type="NCBI Taxonomy" id="1504"/>
    <lineage>
        <taxon>Bacteria</taxon>
        <taxon>Bacillati</taxon>
        <taxon>Bacillota</taxon>
        <taxon>Clostridia</taxon>
        <taxon>Eubacteriales</taxon>
        <taxon>Clostridiaceae</taxon>
        <taxon>Clostridium</taxon>
    </lineage>
</organism>